<keyword evidence="9" id="KW-1185">Reference proteome</keyword>
<evidence type="ECO:0000256" key="3">
    <source>
        <dbReference type="ARBA" id="ARBA00022723"/>
    </source>
</evidence>
<evidence type="ECO:0000256" key="1">
    <source>
        <dbReference type="ARBA" id="ARBA00001973"/>
    </source>
</evidence>
<keyword evidence="3" id="KW-0479">Metal-binding</keyword>
<reference evidence="8" key="1">
    <citation type="submission" date="2021-05" db="EMBL/GenBank/DDBJ databases">
        <title>Complete genome sequence of the cellulolytic planctomycete Telmatocola sphagniphila SP2T and characterization of the first cellulase from planctomycetes.</title>
        <authorList>
            <person name="Rakitin A.L."/>
            <person name="Beletsky A.V."/>
            <person name="Naumoff D.G."/>
            <person name="Kulichevskaya I.S."/>
            <person name="Mardanov A.V."/>
            <person name="Ravin N.V."/>
            <person name="Dedysh S.N."/>
        </authorList>
    </citation>
    <scope>NUCLEOTIDE SEQUENCE</scope>
    <source>
        <strain evidence="8">SP2T</strain>
    </source>
</reference>
<feature type="domain" description="Tyrosinase copper-binding" evidence="7">
    <location>
        <begin position="258"/>
        <end position="269"/>
    </location>
</feature>
<evidence type="ECO:0000259" key="7">
    <source>
        <dbReference type="PROSITE" id="PS00498"/>
    </source>
</evidence>
<evidence type="ECO:0000256" key="5">
    <source>
        <dbReference type="ARBA" id="ARBA00023008"/>
    </source>
</evidence>
<name>A0A8E6B3U1_9BACT</name>
<gene>
    <name evidence="8" type="ORF">KIH39_18375</name>
</gene>
<dbReference type="SUPFAM" id="SSF48056">
    <property type="entry name" value="Di-copper centre-containing domain"/>
    <property type="match status" value="1"/>
</dbReference>
<dbReference type="EMBL" id="CP074694">
    <property type="protein sequence ID" value="QVL30804.1"/>
    <property type="molecule type" value="Genomic_DNA"/>
</dbReference>
<proteinExistence type="inferred from homology"/>
<dbReference type="Pfam" id="PF00264">
    <property type="entry name" value="Tyrosinase"/>
    <property type="match status" value="1"/>
</dbReference>
<dbReference type="PRINTS" id="PR00092">
    <property type="entry name" value="TYROSINASE"/>
</dbReference>
<accession>A0A8E6B3U1</accession>
<keyword evidence="4" id="KW-0560">Oxidoreductase</keyword>
<dbReference type="GO" id="GO:0046872">
    <property type="term" value="F:metal ion binding"/>
    <property type="evidence" value="ECO:0007669"/>
    <property type="project" value="UniProtKB-KW"/>
</dbReference>
<keyword evidence="5" id="KW-0186">Copper</keyword>
<dbReference type="PANTHER" id="PTHR11474:SF76">
    <property type="entry name" value="SHKT DOMAIN-CONTAINING PROTEIN"/>
    <property type="match status" value="1"/>
</dbReference>
<dbReference type="InterPro" id="IPR008922">
    <property type="entry name" value="Di-copper_centre_dom_sf"/>
</dbReference>
<evidence type="ECO:0000313" key="8">
    <source>
        <dbReference type="EMBL" id="QVL30804.1"/>
    </source>
</evidence>
<dbReference type="InterPro" id="IPR013788">
    <property type="entry name" value="Hemocyanin/hexamerin"/>
</dbReference>
<dbReference type="RefSeq" id="WP_213494686.1">
    <property type="nucleotide sequence ID" value="NZ_CP074694.1"/>
</dbReference>
<comment type="cofactor">
    <cofactor evidence="1">
        <name>Cu(2+)</name>
        <dbReference type="ChEBI" id="CHEBI:29036"/>
    </cofactor>
</comment>
<dbReference type="InterPro" id="IPR050316">
    <property type="entry name" value="Tyrosinase/Hemocyanin"/>
</dbReference>
<dbReference type="Proteomes" id="UP000676194">
    <property type="component" value="Chromosome"/>
</dbReference>
<dbReference type="Pfam" id="PF25271">
    <property type="entry name" value="DUF7868"/>
    <property type="match status" value="1"/>
</dbReference>
<dbReference type="InterPro" id="IPR002227">
    <property type="entry name" value="Tyrosinase_Cu-bd"/>
</dbReference>
<dbReference type="AlphaFoldDB" id="A0A8E6B3U1"/>
<protein>
    <submittedName>
        <fullName evidence="8">Tyrosinase family protein</fullName>
    </submittedName>
</protein>
<evidence type="ECO:0000313" key="9">
    <source>
        <dbReference type="Proteomes" id="UP000676194"/>
    </source>
</evidence>
<feature type="domain" description="Tyrosinase copper-binding" evidence="6">
    <location>
        <begin position="101"/>
        <end position="118"/>
    </location>
</feature>
<dbReference type="InterPro" id="IPR022739">
    <property type="entry name" value="Polyphenol_oxidase_cen"/>
</dbReference>
<dbReference type="KEGG" id="tsph:KIH39_18375"/>
<evidence type="ECO:0000256" key="4">
    <source>
        <dbReference type="ARBA" id="ARBA00023002"/>
    </source>
</evidence>
<dbReference type="PROSITE" id="PS00498">
    <property type="entry name" value="TYROSINASE_2"/>
    <property type="match status" value="1"/>
</dbReference>
<dbReference type="GO" id="GO:0004097">
    <property type="term" value="F:catechol oxidase activity"/>
    <property type="evidence" value="ECO:0007669"/>
    <property type="project" value="InterPro"/>
</dbReference>
<dbReference type="InterPro" id="IPR057190">
    <property type="entry name" value="DUF7868"/>
</dbReference>
<sequence length="514" mass="56962">MLSPITRRSFLESAGVTVASILTFDAKSQTPAQPNLSSPGVRENVAGMDENHPTLVSYRKAVAAMILLPETNPLSWIYQANMHGIPDGTVNVQPDWDGCMHGNWWFLPWHRGYLYYFERIIQKMSGDPSFYLPYWSWDTAGQNALPAPFRALQYQMTPNALYDAQRGDAANSGQPLRPNPEAGTTGSFAMDWNQAKQTAAFTNQYPELSFGGIKVAKTQLPTRPDSTDNHGVMESRAHDLIHDAVSGDMGDPRTAARDPIFWLHHANVDRLWNRWLDDRTHQNASDSDWLDQQFPYYDENGNRVVKSVSEILNLAVGAYIYDEEQRRVRTVAARPPVKGVRLVEPQIVGIASAQPSLKLNTKPFVKQLSFDTDNHPKLMTALNAPPKTDAEPASVLLRIEGIKPPAKPNLIFDVYLTLVGEKVSRKSYVGGISFFGRTGGGHGHAKDGGGFTQGFDITNTIQAIKRANKGKLPELQIHIIPHSTTGVSDDDLAKQNLDIPIANITIKLVSETNQ</sequence>
<dbReference type="PANTHER" id="PTHR11474">
    <property type="entry name" value="TYROSINASE FAMILY MEMBER"/>
    <property type="match status" value="1"/>
</dbReference>
<dbReference type="PROSITE" id="PS00497">
    <property type="entry name" value="TYROSINASE_1"/>
    <property type="match status" value="1"/>
</dbReference>
<dbReference type="PROSITE" id="PS00210">
    <property type="entry name" value="HEMOCYANIN_2"/>
    <property type="match status" value="1"/>
</dbReference>
<organism evidence="8 9">
    <name type="scientific">Telmatocola sphagniphila</name>
    <dbReference type="NCBI Taxonomy" id="1123043"/>
    <lineage>
        <taxon>Bacteria</taxon>
        <taxon>Pseudomonadati</taxon>
        <taxon>Planctomycetota</taxon>
        <taxon>Planctomycetia</taxon>
        <taxon>Gemmatales</taxon>
        <taxon>Gemmataceae</taxon>
    </lineage>
</organism>
<dbReference type="Gene3D" id="1.10.1280.10">
    <property type="entry name" value="Di-copper center containing domain from catechol oxidase"/>
    <property type="match status" value="1"/>
</dbReference>
<evidence type="ECO:0000259" key="6">
    <source>
        <dbReference type="PROSITE" id="PS00497"/>
    </source>
</evidence>
<comment type="similarity">
    <text evidence="2">Belongs to the tyrosinase family.</text>
</comment>
<evidence type="ECO:0000256" key="2">
    <source>
        <dbReference type="ARBA" id="ARBA00009928"/>
    </source>
</evidence>
<dbReference type="Pfam" id="PF12142">
    <property type="entry name" value="PPO1_DWL"/>
    <property type="match status" value="1"/>
</dbReference>